<reference evidence="2 3" key="1">
    <citation type="submission" date="2013-11" db="EMBL/GenBank/DDBJ databases">
        <title>The Damaraland mole rat (Fukomys damarensis) genome and evolution of African mole rats.</title>
        <authorList>
            <person name="Gladyshev V.N."/>
            <person name="Fang X."/>
        </authorList>
    </citation>
    <scope>NUCLEOTIDE SEQUENCE [LARGE SCALE GENOMIC DNA]</scope>
    <source>
        <tissue evidence="2">Liver</tissue>
    </source>
</reference>
<protein>
    <submittedName>
        <fullName evidence="2">Uncharacterized protein</fullName>
    </submittedName>
</protein>
<sequence length="183" mass="20151">MWPLGRGLRKTSCRLLSAPLRDCDRRADPTCGPDIHEEPPSPMSCEPPLERARPWAVPGDEEPGSSRALLSPRWGHYTDGCLVSQCFRVRSLRQKAKLLFATWAVTPALPYAGPHAKKAPCDSKGPSEDCASFSENRLSIYVLSWLSEMLDSCNRDRFTSICPGDPKDLIPGDIVAGLAKFTP</sequence>
<proteinExistence type="predicted"/>
<name>A0A091DA47_FUKDA</name>
<accession>A0A091DA47</accession>
<evidence type="ECO:0000313" key="3">
    <source>
        <dbReference type="Proteomes" id="UP000028990"/>
    </source>
</evidence>
<evidence type="ECO:0000313" key="2">
    <source>
        <dbReference type="EMBL" id="KFO27125.1"/>
    </source>
</evidence>
<dbReference type="EMBL" id="KN123014">
    <property type="protein sequence ID" value="KFO27125.1"/>
    <property type="molecule type" value="Genomic_DNA"/>
</dbReference>
<evidence type="ECO:0000256" key="1">
    <source>
        <dbReference type="SAM" id="MobiDB-lite"/>
    </source>
</evidence>
<organism evidence="2 3">
    <name type="scientific">Fukomys damarensis</name>
    <name type="common">Damaraland mole rat</name>
    <name type="synonym">Cryptomys damarensis</name>
    <dbReference type="NCBI Taxonomy" id="885580"/>
    <lineage>
        <taxon>Eukaryota</taxon>
        <taxon>Metazoa</taxon>
        <taxon>Chordata</taxon>
        <taxon>Craniata</taxon>
        <taxon>Vertebrata</taxon>
        <taxon>Euteleostomi</taxon>
        <taxon>Mammalia</taxon>
        <taxon>Eutheria</taxon>
        <taxon>Euarchontoglires</taxon>
        <taxon>Glires</taxon>
        <taxon>Rodentia</taxon>
        <taxon>Hystricomorpha</taxon>
        <taxon>Bathyergidae</taxon>
        <taxon>Fukomys</taxon>
    </lineage>
</organism>
<gene>
    <name evidence="2" type="ORF">H920_11531</name>
</gene>
<keyword evidence="3" id="KW-1185">Reference proteome</keyword>
<dbReference type="Proteomes" id="UP000028990">
    <property type="component" value="Unassembled WGS sequence"/>
</dbReference>
<dbReference type="AlphaFoldDB" id="A0A091DA47"/>
<feature type="region of interest" description="Disordered" evidence="1">
    <location>
        <begin position="31"/>
        <end position="66"/>
    </location>
</feature>